<proteinExistence type="predicted"/>
<sequence>MLKDPDVPLHHGLPTGADLPDRRVHGGFGVRPERIETLMEERDELLFALQFLG</sequence>
<protein>
    <submittedName>
        <fullName evidence="2">Uncharacterized protein</fullName>
    </submittedName>
</protein>
<dbReference type="Proteomes" id="UP000660265">
    <property type="component" value="Unassembled WGS sequence"/>
</dbReference>
<dbReference type="EMBL" id="BMMV01000001">
    <property type="protein sequence ID" value="GGJ74879.1"/>
    <property type="molecule type" value="Genomic_DNA"/>
</dbReference>
<evidence type="ECO:0000313" key="3">
    <source>
        <dbReference type="Proteomes" id="UP000660265"/>
    </source>
</evidence>
<organism evidence="2 3">
    <name type="scientific">Streptomyces camponoticapitis</name>
    <dbReference type="NCBI Taxonomy" id="1616125"/>
    <lineage>
        <taxon>Bacteria</taxon>
        <taxon>Bacillati</taxon>
        <taxon>Actinomycetota</taxon>
        <taxon>Actinomycetes</taxon>
        <taxon>Kitasatosporales</taxon>
        <taxon>Streptomycetaceae</taxon>
        <taxon>Streptomyces</taxon>
    </lineage>
</organism>
<name>A0ABQ2DWM2_9ACTN</name>
<keyword evidence="3" id="KW-1185">Reference proteome</keyword>
<evidence type="ECO:0000256" key="1">
    <source>
        <dbReference type="SAM" id="MobiDB-lite"/>
    </source>
</evidence>
<comment type="caution">
    <text evidence="2">The sequence shown here is derived from an EMBL/GenBank/DDBJ whole genome shotgun (WGS) entry which is preliminary data.</text>
</comment>
<feature type="region of interest" description="Disordered" evidence="1">
    <location>
        <begin position="1"/>
        <end position="26"/>
    </location>
</feature>
<accession>A0ABQ2DWM2</accession>
<reference evidence="3" key="1">
    <citation type="journal article" date="2019" name="Int. J. Syst. Evol. Microbiol.">
        <title>The Global Catalogue of Microorganisms (GCM) 10K type strain sequencing project: providing services to taxonomists for standard genome sequencing and annotation.</title>
        <authorList>
            <consortium name="The Broad Institute Genomics Platform"/>
            <consortium name="The Broad Institute Genome Sequencing Center for Infectious Disease"/>
            <person name="Wu L."/>
            <person name="Ma J."/>
        </authorList>
    </citation>
    <scope>NUCLEOTIDE SEQUENCE [LARGE SCALE GENOMIC DNA]</scope>
    <source>
        <strain evidence="3">CGMCC 4.7275</strain>
    </source>
</reference>
<gene>
    <name evidence="2" type="ORF">GCM10011583_02960</name>
</gene>
<evidence type="ECO:0000313" key="2">
    <source>
        <dbReference type="EMBL" id="GGJ74879.1"/>
    </source>
</evidence>